<dbReference type="Pfam" id="PF16064">
    <property type="entry name" value="DUF4806"/>
    <property type="match status" value="1"/>
</dbReference>
<evidence type="ECO:0000259" key="1">
    <source>
        <dbReference type="Pfam" id="PF16064"/>
    </source>
</evidence>
<dbReference type="EMBL" id="CAJVCH010067834">
    <property type="protein sequence ID" value="CAG7720158.1"/>
    <property type="molecule type" value="Genomic_DNA"/>
</dbReference>
<comment type="caution">
    <text evidence="2">The sequence shown here is derived from an EMBL/GenBank/DDBJ whole genome shotgun (WGS) entry which is preliminary data.</text>
</comment>
<organism evidence="2 3">
    <name type="scientific">Allacma fusca</name>
    <dbReference type="NCBI Taxonomy" id="39272"/>
    <lineage>
        <taxon>Eukaryota</taxon>
        <taxon>Metazoa</taxon>
        <taxon>Ecdysozoa</taxon>
        <taxon>Arthropoda</taxon>
        <taxon>Hexapoda</taxon>
        <taxon>Collembola</taxon>
        <taxon>Symphypleona</taxon>
        <taxon>Sminthuridae</taxon>
        <taxon>Allacma</taxon>
    </lineage>
</organism>
<dbReference type="PANTHER" id="PTHR34153:SF2">
    <property type="entry name" value="SI:CH211-262H13.3-RELATED"/>
    <property type="match status" value="1"/>
</dbReference>
<accession>A0A8J2K6C2</accession>
<name>A0A8J2K6C2_9HEXA</name>
<feature type="domain" description="DUF4806" evidence="1">
    <location>
        <begin position="202"/>
        <end position="279"/>
    </location>
</feature>
<reference evidence="2" key="1">
    <citation type="submission" date="2021-06" db="EMBL/GenBank/DDBJ databases">
        <authorList>
            <person name="Hodson N. C."/>
            <person name="Mongue J. A."/>
            <person name="Jaron S. K."/>
        </authorList>
    </citation>
    <scope>NUCLEOTIDE SEQUENCE</scope>
</reference>
<evidence type="ECO:0000313" key="3">
    <source>
        <dbReference type="Proteomes" id="UP000708208"/>
    </source>
</evidence>
<sequence>MYAVVKFESEGSCEIVPINWITDNFTICKWPVGTSAKRAIAKNCPLKTIDTIEQLIPKRSKYLLTSSIETSDEEESVRPVRKRGTIIKQSDVEYEFWSLDCDQDNNENSSGTSEIPFPPIPKTLLLPVTSQLAKTSAEIPDNVNFIGNPTAIELAKRFEERVLRQSQRISLDIAELSADVKVLKQRSNLSETRFKVNGLPQLPLKTPEEVMEFSDLVRQSEVTLANIVAFLSRIGGNGTKDCTERIFVKLMTNELANQYNWMGKRFKTRINKLPFTKTVLLNVVIDSVQSADPGSTCKEVEETTKTRLRNAKS</sequence>
<gene>
    <name evidence="2" type="ORF">AFUS01_LOCUS9444</name>
</gene>
<dbReference type="OrthoDB" id="6776294at2759"/>
<dbReference type="PANTHER" id="PTHR34153">
    <property type="entry name" value="SI:CH211-262H13.3-RELATED-RELATED"/>
    <property type="match status" value="1"/>
</dbReference>
<keyword evidence="3" id="KW-1185">Reference proteome</keyword>
<evidence type="ECO:0000313" key="2">
    <source>
        <dbReference type="EMBL" id="CAG7720158.1"/>
    </source>
</evidence>
<dbReference type="InterPro" id="IPR032071">
    <property type="entry name" value="DUF4806"/>
</dbReference>
<dbReference type="Proteomes" id="UP000708208">
    <property type="component" value="Unassembled WGS sequence"/>
</dbReference>
<proteinExistence type="predicted"/>
<protein>
    <recommendedName>
        <fullName evidence="1">DUF4806 domain-containing protein</fullName>
    </recommendedName>
</protein>
<dbReference type="AlphaFoldDB" id="A0A8J2K6C2"/>